<feature type="domain" description="U-box" evidence="2">
    <location>
        <begin position="32"/>
        <end position="108"/>
    </location>
</feature>
<proteinExistence type="predicted"/>
<dbReference type="UniPathway" id="UPA00143"/>
<sequence length="262" mass="28326">MASPGIGLSQFAFVGSFLAAVKKTIGGASREEPPEHLRCAITQELFSDPVILTQTGYTYERRAIQRWLAAKFPPTDPTSNVELYCTDIVPNWALRQSVEEWARANGYGSLEPPEEAMRCTKDGRPVTRRSASATSAAALTQQYIETLHRSHPRHAAVLIFLLTFTIATATAMAFTVAHTVLQAIRYAANHRVVQFLVRSEHVAVVQSFVWWGGVALFLWLANTPAGAAAAAATTGARRAGGARATAGGDVVGRSFMRRAGAR</sequence>
<dbReference type="PANTHER" id="PTHR46573:SF1">
    <property type="entry name" value="WD REPEAT, SAM AND U-BOX DOMAIN-CONTAINING PROTEIN 1"/>
    <property type="match status" value="1"/>
</dbReference>
<evidence type="ECO:0000313" key="3">
    <source>
        <dbReference type="EMBL" id="CAD8811825.1"/>
    </source>
</evidence>
<evidence type="ECO:0000256" key="1">
    <source>
        <dbReference type="SAM" id="Phobius"/>
    </source>
</evidence>
<dbReference type="EMBL" id="HBFO01004233">
    <property type="protein sequence ID" value="CAD8811825.1"/>
    <property type="molecule type" value="Transcribed_RNA"/>
</dbReference>
<dbReference type="InterPro" id="IPR013083">
    <property type="entry name" value="Znf_RING/FYVE/PHD"/>
</dbReference>
<dbReference type="SMART" id="SM00504">
    <property type="entry name" value="Ubox"/>
    <property type="match status" value="1"/>
</dbReference>
<dbReference type="CDD" id="cd16655">
    <property type="entry name" value="RING-Ubox_WDSUB1-like"/>
    <property type="match status" value="1"/>
</dbReference>
<organism evidence="3">
    <name type="scientific">Ostreococcus mediterraneus</name>
    <dbReference type="NCBI Taxonomy" id="1486918"/>
    <lineage>
        <taxon>Eukaryota</taxon>
        <taxon>Viridiplantae</taxon>
        <taxon>Chlorophyta</taxon>
        <taxon>Mamiellophyceae</taxon>
        <taxon>Mamiellales</taxon>
        <taxon>Bathycoccaceae</taxon>
        <taxon>Ostreococcus</taxon>
    </lineage>
</organism>
<dbReference type="AlphaFoldDB" id="A0A6T5YG11"/>
<keyword evidence="1" id="KW-1133">Transmembrane helix</keyword>
<dbReference type="InterPro" id="IPR003613">
    <property type="entry name" value="Ubox_domain"/>
</dbReference>
<dbReference type="SUPFAM" id="SSF57850">
    <property type="entry name" value="RING/U-box"/>
    <property type="match status" value="1"/>
</dbReference>
<dbReference type="PANTHER" id="PTHR46573">
    <property type="entry name" value="WD REPEAT, SAM AND U-BOX DOMAIN-CONTAINING PROTEIN 1"/>
    <property type="match status" value="1"/>
</dbReference>
<dbReference type="Gene3D" id="3.30.40.10">
    <property type="entry name" value="Zinc/RING finger domain, C3HC4 (zinc finger)"/>
    <property type="match status" value="1"/>
</dbReference>
<reference evidence="3" key="1">
    <citation type="submission" date="2021-01" db="EMBL/GenBank/DDBJ databases">
        <authorList>
            <person name="Corre E."/>
            <person name="Pelletier E."/>
            <person name="Niang G."/>
            <person name="Scheremetjew M."/>
            <person name="Finn R."/>
            <person name="Kale V."/>
            <person name="Holt S."/>
            <person name="Cochrane G."/>
            <person name="Meng A."/>
            <person name="Brown T."/>
            <person name="Cohen L."/>
        </authorList>
    </citation>
    <scope>NUCLEOTIDE SEQUENCE</scope>
    <source>
        <strain evidence="3">Clade-D-RCC1621</strain>
    </source>
</reference>
<feature type="transmembrane region" description="Helical" evidence="1">
    <location>
        <begin position="201"/>
        <end position="221"/>
    </location>
</feature>
<dbReference type="Pfam" id="PF04564">
    <property type="entry name" value="U-box"/>
    <property type="match status" value="1"/>
</dbReference>
<keyword evidence="1" id="KW-0472">Membrane</keyword>
<dbReference type="GO" id="GO:0016567">
    <property type="term" value="P:protein ubiquitination"/>
    <property type="evidence" value="ECO:0007669"/>
    <property type="project" value="UniProtKB-UniPathway"/>
</dbReference>
<feature type="transmembrane region" description="Helical" evidence="1">
    <location>
        <begin position="155"/>
        <end position="181"/>
    </location>
</feature>
<dbReference type="GO" id="GO:0004842">
    <property type="term" value="F:ubiquitin-protein transferase activity"/>
    <property type="evidence" value="ECO:0007669"/>
    <property type="project" value="InterPro"/>
</dbReference>
<name>A0A6T5YG11_9CHLO</name>
<dbReference type="InterPro" id="IPR052085">
    <property type="entry name" value="WD-SAM-U-box"/>
</dbReference>
<gene>
    <name evidence="3" type="ORF">OMED0930_LOCUS2919</name>
</gene>
<accession>A0A6T5YG11</accession>
<protein>
    <recommendedName>
        <fullName evidence="2">U-box domain-containing protein</fullName>
    </recommendedName>
</protein>
<dbReference type="PROSITE" id="PS51698">
    <property type="entry name" value="U_BOX"/>
    <property type="match status" value="1"/>
</dbReference>
<keyword evidence="1" id="KW-0812">Transmembrane</keyword>
<evidence type="ECO:0000259" key="2">
    <source>
        <dbReference type="PROSITE" id="PS51698"/>
    </source>
</evidence>